<keyword evidence="4" id="KW-1185">Reference proteome</keyword>
<dbReference type="Gene3D" id="2.60.120.10">
    <property type="entry name" value="Jelly Rolls"/>
    <property type="match status" value="1"/>
</dbReference>
<dbReference type="InterPro" id="IPR050807">
    <property type="entry name" value="TransReg_Diox_bact_type"/>
</dbReference>
<dbReference type="PANTHER" id="PTHR46797">
    <property type="entry name" value="HTH-TYPE TRANSCRIPTIONAL REGULATOR"/>
    <property type="match status" value="1"/>
</dbReference>
<dbReference type="Proteomes" id="UP000093412">
    <property type="component" value="Unassembled WGS sequence"/>
</dbReference>
<dbReference type="Gene3D" id="1.10.260.40">
    <property type="entry name" value="lambda repressor-like DNA-binding domains"/>
    <property type="match status" value="1"/>
</dbReference>
<evidence type="ECO:0000259" key="2">
    <source>
        <dbReference type="PROSITE" id="PS50943"/>
    </source>
</evidence>
<dbReference type="Pfam" id="PF01381">
    <property type="entry name" value="HTH_3"/>
    <property type="match status" value="1"/>
</dbReference>
<dbReference type="InterPro" id="IPR011051">
    <property type="entry name" value="RmlC_Cupin_sf"/>
</dbReference>
<dbReference type="SUPFAM" id="SSF51182">
    <property type="entry name" value="RmlC-like cupins"/>
    <property type="match status" value="1"/>
</dbReference>
<proteinExistence type="predicted"/>
<keyword evidence="1" id="KW-0238">DNA-binding</keyword>
<dbReference type="EMBL" id="MAQA01000033">
    <property type="protein sequence ID" value="OCI30582.1"/>
    <property type="molecule type" value="Genomic_DNA"/>
</dbReference>
<dbReference type="PROSITE" id="PS50943">
    <property type="entry name" value="HTH_CROC1"/>
    <property type="match status" value="1"/>
</dbReference>
<accession>A0ABX2Y211</accession>
<dbReference type="InterPro" id="IPR014710">
    <property type="entry name" value="RmlC-like_jellyroll"/>
</dbReference>
<dbReference type="SMART" id="SM00530">
    <property type="entry name" value="HTH_XRE"/>
    <property type="match status" value="1"/>
</dbReference>
<gene>
    <name evidence="3" type="ORF">OERS_27450</name>
</gene>
<reference evidence="3 4" key="1">
    <citation type="submission" date="2016-06" db="EMBL/GenBank/DDBJ databases">
        <title>Genome sequence of Oerskovia enterophila DSM 43852.</title>
        <authorList>
            <person name="Poehlein A."/>
            <person name="Jag V."/>
            <person name="Bengelsdorf F.R."/>
            <person name="Daniel R."/>
            <person name="Duerre P."/>
        </authorList>
    </citation>
    <scope>NUCLEOTIDE SEQUENCE [LARGE SCALE GENOMIC DNA]</scope>
    <source>
        <strain evidence="3 4">DSM 43852</strain>
    </source>
</reference>
<dbReference type="CDD" id="cd02209">
    <property type="entry name" value="cupin_XRE_C"/>
    <property type="match status" value="1"/>
</dbReference>
<dbReference type="RefSeq" id="WP_068626207.1">
    <property type="nucleotide sequence ID" value="NZ_MAQA01000033.1"/>
</dbReference>
<protein>
    <submittedName>
        <fullName evidence="3">Anaerobic benzoate catabolism transcriptional regulator</fullName>
    </submittedName>
</protein>
<dbReference type="InterPro" id="IPR010982">
    <property type="entry name" value="Lambda_DNA-bd_dom_sf"/>
</dbReference>
<organism evidence="3 4">
    <name type="scientific">Oerskovia enterophila</name>
    <dbReference type="NCBI Taxonomy" id="43678"/>
    <lineage>
        <taxon>Bacteria</taxon>
        <taxon>Bacillati</taxon>
        <taxon>Actinomycetota</taxon>
        <taxon>Actinomycetes</taxon>
        <taxon>Micrococcales</taxon>
        <taxon>Cellulomonadaceae</taxon>
        <taxon>Oerskovia</taxon>
    </lineage>
</organism>
<sequence length="200" mass="22119">MDSNPAVASTLDQVPARLRRARRKRALTLAELGERTGISKSTLSRLESGRRKPSLELLLPISVALATPLDDLVAPPRVVDPRMPQRQQQTGGRLYVRLSRHHEGPQAYKMTIPADQKDPTPRSHAGHEWLYVLHGRLRLVLGDLDLTLGPGEVAEFDTENPHWFGSAGQGDVEVLSLFGKHGERMHIRASTPREGADEAP</sequence>
<dbReference type="InterPro" id="IPR001387">
    <property type="entry name" value="Cro/C1-type_HTH"/>
</dbReference>
<dbReference type="SUPFAM" id="SSF47413">
    <property type="entry name" value="lambda repressor-like DNA-binding domains"/>
    <property type="match status" value="1"/>
</dbReference>
<dbReference type="PANTHER" id="PTHR46797:SF1">
    <property type="entry name" value="METHYLPHOSPHONATE SYNTHASE"/>
    <property type="match status" value="1"/>
</dbReference>
<feature type="domain" description="HTH cro/C1-type" evidence="2">
    <location>
        <begin position="18"/>
        <end position="72"/>
    </location>
</feature>
<evidence type="ECO:0000313" key="4">
    <source>
        <dbReference type="Proteomes" id="UP000093412"/>
    </source>
</evidence>
<evidence type="ECO:0000313" key="3">
    <source>
        <dbReference type="EMBL" id="OCI30582.1"/>
    </source>
</evidence>
<name>A0ABX2Y211_9CELL</name>
<dbReference type="Pfam" id="PF07883">
    <property type="entry name" value="Cupin_2"/>
    <property type="match status" value="1"/>
</dbReference>
<comment type="caution">
    <text evidence="3">The sequence shown here is derived from an EMBL/GenBank/DDBJ whole genome shotgun (WGS) entry which is preliminary data.</text>
</comment>
<dbReference type="InterPro" id="IPR013096">
    <property type="entry name" value="Cupin_2"/>
</dbReference>
<dbReference type="CDD" id="cd00093">
    <property type="entry name" value="HTH_XRE"/>
    <property type="match status" value="1"/>
</dbReference>
<evidence type="ECO:0000256" key="1">
    <source>
        <dbReference type="ARBA" id="ARBA00023125"/>
    </source>
</evidence>